<reference evidence="1 2" key="1">
    <citation type="journal article" date="2021" name="BMC Genomics">
        <title>Datura genome reveals duplications of psychoactive alkaloid biosynthetic genes and high mutation rate following tissue culture.</title>
        <authorList>
            <person name="Rajewski A."/>
            <person name="Carter-House D."/>
            <person name="Stajich J."/>
            <person name="Litt A."/>
        </authorList>
    </citation>
    <scope>NUCLEOTIDE SEQUENCE [LARGE SCALE GENOMIC DNA]</scope>
    <source>
        <strain evidence="1">AR-01</strain>
    </source>
</reference>
<protein>
    <submittedName>
        <fullName evidence="1">Uncharacterized protein</fullName>
    </submittedName>
</protein>
<evidence type="ECO:0000313" key="2">
    <source>
        <dbReference type="Proteomes" id="UP000823775"/>
    </source>
</evidence>
<dbReference type="EMBL" id="JACEIK010007267">
    <property type="protein sequence ID" value="MCE3049975.1"/>
    <property type="molecule type" value="Genomic_DNA"/>
</dbReference>
<accession>A0ABS8WKK1</accession>
<evidence type="ECO:0000313" key="1">
    <source>
        <dbReference type="EMBL" id="MCE3049975.1"/>
    </source>
</evidence>
<sequence>QAVSFCQTTVEIADNSFNWLINGQSWNLDRLLDLLHFNSNLVDFVKQAVELLTTPSGCLIY</sequence>
<gene>
    <name evidence="1" type="ORF">HAX54_046229</name>
</gene>
<feature type="non-terminal residue" evidence="1">
    <location>
        <position position="1"/>
    </location>
</feature>
<dbReference type="Proteomes" id="UP000823775">
    <property type="component" value="Unassembled WGS sequence"/>
</dbReference>
<proteinExistence type="predicted"/>
<keyword evidence="2" id="KW-1185">Reference proteome</keyword>
<organism evidence="1 2">
    <name type="scientific">Datura stramonium</name>
    <name type="common">Jimsonweed</name>
    <name type="synonym">Common thornapple</name>
    <dbReference type="NCBI Taxonomy" id="4076"/>
    <lineage>
        <taxon>Eukaryota</taxon>
        <taxon>Viridiplantae</taxon>
        <taxon>Streptophyta</taxon>
        <taxon>Embryophyta</taxon>
        <taxon>Tracheophyta</taxon>
        <taxon>Spermatophyta</taxon>
        <taxon>Magnoliopsida</taxon>
        <taxon>eudicotyledons</taxon>
        <taxon>Gunneridae</taxon>
        <taxon>Pentapetalae</taxon>
        <taxon>asterids</taxon>
        <taxon>lamiids</taxon>
        <taxon>Solanales</taxon>
        <taxon>Solanaceae</taxon>
        <taxon>Solanoideae</taxon>
        <taxon>Datureae</taxon>
        <taxon>Datura</taxon>
    </lineage>
</organism>
<name>A0ABS8WKK1_DATST</name>
<comment type="caution">
    <text evidence="1">The sequence shown here is derived from an EMBL/GenBank/DDBJ whole genome shotgun (WGS) entry which is preliminary data.</text>
</comment>